<dbReference type="InterPro" id="IPR032874">
    <property type="entry name" value="DDE_dom"/>
</dbReference>
<dbReference type="Proteomes" id="UP000291380">
    <property type="component" value="Unassembled WGS sequence"/>
</dbReference>
<name>A0A4R0EN25_9GAMM</name>
<gene>
    <name evidence="2" type="ORF">E0H85_10570</name>
</gene>
<evidence type="ECO:0000259" key="1">
    <source>
        <dbReference type="Pfam" id="PF13610"/>
    </source>
</evidence>
<comment type="caution">
    <text evidence="2">The sequence shown here is derived from an EMBL/GenBank/DDBJ whole genome shotgun (WGS) entry which is preliminary data.</text>
</comment>
<evidence type="ECO:0000313" key="3">
    <source>
        <dbReference type="Proteomes" id="UP000291380"/>
    </source>
</evidence>
<sequence length="77" mass="8905">MQIKHTYGGALSRLKWERKCPPDLEHRQVKYKNNVIECNHGKLKRIIRATLGFKSMKTAMPHASIQMALNTDDVQTK</sequence>
<feature type="domain" description="DDE" evidence="1">
    <location>
        <begin position="5"/>
        <end position="60"/>
    </location>
</feature>
<dbReference type="EMBL" id="SJOA01000012">
    <property type="protein sequence ID" value="TCB58445.1"/>
    <property type="molecule type" value="Genomic_DNA"/>
</dbReference>
<reference evidence="2 3" key="1">
    <citation type="submission" date="2019-02" db="EMBL/GenBank/DDBJ databases">
        <title>High diversity of culturable Acinetobacter species in natural soil and water ecosystems.</title>
        <authorList>
            <person name="Radolfova-Krizova L."/>
            <person name="Nemec A."/>
        </authorList>
    </citation>
    <scope>NUCLEOTIDE SEQUENCE [LARGE SCALE GENOMIC DNA]</scope>
    <source>
        <strain evidence="2 3">ANC 4281</strain>
    </source>
</reference>
<protein>
    <submittedName>
        <fullName evidence="2">DDE domain-containing protein</fullName>
    </submittedName>
</protein>
<dbReference type="OrthoDB" id="6694346at2"/>
<evidence type="ECO:0000313" key="2">
    <source>
        <dbReference type="EMBL" id="TCB58445.1"/>
    </source>
</evidence>
<proteinExistence type="predicted"/>
<dbReference type="Pfam" id="PF13610">
    <property type="entry name" value="DDE_Tnp_IS240"/>
    <property type="match status" value="1"/>
</dbReference>
<organism evidence="2 3">
    <name type="scientific">Acinetobacter terrae</name>
    <dbReference type="NCBI Taxonomy" id="2731247"/>
    <lineage>
        <taxon>Bacteria</taxon>
        <taxon>Pseudomonadati</taxon>
        <taxon>Pseudomonadota</taxon>
        <taxon>Gammaproteobacteria</taxon>
        <taxon>Moraxellales</taxon>
        <taxon>Moraxellaceae</taxon>
        <taxon>Acinetobacter</taxon>
        <taxon>Acinetobacter Taxon 24</taxon>
    </lineage>
</organism>
<accession>A0A4R0EN25</accession>
<dbReference type="AlphaFoldDB" id="A0A4R0EN25"/>